<name>A0AAN8F5C9_TRICO</name>
<dbReference type="GO" id="GO:0016491">
    <property type="term" value="F:oxidoreductase activity"/>
    <property type="evidence" value="ECO:0007669"/>
    <property type="project" value="InterPro"/>
</dbReference>
<evidence type="ECO:0008006" key="4">
    <source>
        <dbReference type="Google" id="ProtNLM"/>
    </source>
</evidence>
<dbReference type="Gene3D" id="1.10.1530.10">
    <property type="match status" value="1"/>
</dbReference>
<evidence type="ECO:0000313" key="2">
    <source>
        <dbReference type="EMBL" id="KAK5973731.1"/>
    </source>
</evidence>
<evidence type="ECO:0000256" key="1">
    <source>
        <dbReference type="ARBA" id="ARBA00006056"/>
    </source>
</evidence>
<dbReference type="PANTHER" id="PTHR11091:SF0">
    <property type="entry name" value="MALATE DEHYDROGENASE"/>
    <property type="match status" value="1"/>
</dbReference>
<dbReference type="Pfam" id="PF02615">
    <property type="entry name" value="Ldh_2"/>
    <property type="match status" value="1"/>
</dbReference>
<dbReference type="InterPro" id="IPR003767">
    <property type="entry name" value="Malate/L-lactate_DH-like"/>
</dbReference>
<comment type="similarity">
    <text evidence="1">Belongs to the LDH2/MDH2 oxidoreductase family.</text>
</comment>
<proteinExistence type="inferred from homology"/>
<dbReference type="PANTHER" id="PTHR11091">
    <property type="entry name" value="OXIDOREDUCTASE-RELATED"/>
    <property type="match status" value="1"/>
</dbReference>
<dbReference type="InterPro" id="IPR043144">
    <property type="entry name" value="Mal/L-sulf/L-lact_DH-like_ah"/>
</dbReference>
<dbReference type="EMBL" id="WIXE01015108">
    <property type="protein sequence ID" value="KAK5973731.1"/>
    <property type="molecule type" value="Genomic_DNA"/>
</dbReference>
<sequence length="42" mass="4740">MHRFIVDIMQKQGVVASHAQQLADVLVEADVRGHYSHGLNRL</sequence>
<organism evidence="2 3">
    <name type="scientific">Trichostrongylus colubriformis</name>
    <name type="common">Black scour worm</name>
    <dbReference type="NCBI Taxonomy" id="6319"/>
    <lineage>
        <taxon>Eukaryota</taxon>
        <taxon>Metazoa</taxon>
        <taxon>Ecdysozoa</taxon>
        <taxon>Nematoda</taxon>
        <taxon>Chromadorea</taxon>
        <taxon>Rhabditida</taxon>
        <taxon>Rhabditina</taxon>
        <taxon>Rhabditomorpha</taxon>
        <taxon>Strongyloidea</taxon>
        <taxon>Trichostrongylidae</taxon>
        <taxon>Trichostrongylus</taxon>
    </lineage>
</organism>
<gene>
    <name evidence="2" type="ORF">GCK32_022689</name>
</gene>
<feature type="non-terminal residue" evidence="2">
    <location>
        <position position="42"/>
    </location>
</feature>
<keyword evidence="3" id="KW-1185">Reference proteome</keyword>
<comment type="caution">
    <text evidence="2">The sequence shown here is derived from an EMBL/GenBank/DDBJ whole genome shotgun (WGS) entry which is preliminary data.</text>
</comment>
<dbReference type="SUPFAM" id="SSF89733">
    <property type="entry name" value="L-sulfolactate dehydrogenase-like"/>
    <property type="match status" value="1"/>
</dbReference>
<accession>A0AAN8F5C9</accession>
<dbReference type="InterPro" id="IPR036111">
    <property type="entry name" value="Mal/L-sulfo/L-lacto_DH-like_sf"/>
</dbReference>
<dbReference type="Proteomes" id="UP001331761">
    <property type="component" value="Unassembled WGS sequence"/>
</dbReference>
<reference evidence="2 3" key="1">
    <citation type="submission" date="2019-10" db="EMBL/GenBank/DDBJ databases">
        <title>Assembly and Annotation for the nematode Trichostrongylus colubriformis.</title>
        <authorList>
            <person name="Martin J."/>
        </authorList>
    </citation>
    <scope>NUCLEOTIDE SEQUENCE [LARGE SCALE GENOMIC DNA]</scope>
    <source>
        <strain evidence="2">G859</strain>
        <tissue evidence="2">Whole worm</tissue>
    </source>
</reference>
<dbReference type="AlphaFoldDB" id="A0AAN8F5C9"/>
<protein>
    <recommendedName>
        <fullName evidence="4">Malate dehydrogenase</fullName>
    </recommendedName>
</protein>
<evidence type="ECO:0000313" key="3">
    <source>
        <dbReference type="Proteomes" id="UP001331761"/>
    </source>
</evidence>